<evidence type="ECO:0000256" key="5">
    <source>
        <dbReference type="ARBA" id="ARBA00022553"/>
    </source>
</evidence>
<dbReference type="FunFam" id="2.10.25.10:FF:000273">
    <property type="entry name" value="Putative latent-transforming growth factor beta-binding protein 2"/>
    <property type="match status" value="1"/>
</dbReference>
<dbReference type="PROSITE" id="PS01186">
    <property type="entry name" value="EGF_2"/>
    <property type="match status" value="9"/>
</dbReference>
<feature type="region of interest" description="Disordered" evidence="18">
    <location>
        <begin position="852"/>
        <end position="881"/>
    </location>
</feature>
<dbReference type="InterPro" id="IPR009030">
    <property type="entry name" value="Growth_fac_rcpt_cys_sf"/>
</dbReference>
<feature type="domain" description="EGF-like" evidence="19">
    <location>
        <begin position="1598"/>
        <end position="1640"/>
    </location>
</feature>
<dbReference type="SUPFAM" id="SSF57581">
    <property type="entry name" value="TB module/8-cys domain"/>
    <property type="match status" value="4"/>
</dbReference>
<feature type="disulfide bond" evidence="17">
    <location>
        <begin position="324"/>
        <end position="333"/>
    </location>
</feature>
<dbReference type="Pfam" id="PF00008">
    <property type="entry name" value="EGF"/>
    <property type="match status" value="2"/>
</dbReference>
<dbReference type="InterPro" id="IPR017878">
    <property type="entry name" value="TB_dom"/>
</dbReference>
<reference evidence="21" key="2">
    <citation type="submission" date="2025-08" db="UniProtKB">
        <authorList>
            <consortium name="Ensembl"/>
        </authorList>
    </citation>
    <scope>IDENTIFICATION</scope>
    <source>
        <strain evidence="21">Hereford</strain>
    </source>
</reference>
<feature type="region of interest" description="Disordered" evidence="18">
    <location>
        <begin position="195"/>
        <end position="274"/>
    </location>
</feature>
<keyword evidence="10" id="KW-0325">Glycoprotein</keyword>
<feature type="domain" description="TB" evidence="20">
    <location>
        <begin position="1524"/>
        <end position="1576"/>
    </location>
</feature>
<evidence type="ECO:0000256" key="2">
    <source>
        <dbReference type="ARBA" id="ARBA00022525"/>
    </source>
</evidence>
<dbReference type="PROSITE" id="PS50026">
    <property type="entry name" value="EGF_3"/>
    <property type="match status" value="14"/>
</dbReference>
<dbReference type="InParanoid" id="F1MF86"/>
<dbReference type="SUPFAM" id="SSF57184">
    <property type="entry name" value="Growth factor receptor domain"/>
    <property type="match status" value="4"/>
</dbReference>
<dbReference type="FunFam" id="2.10.25.10:FF:000469">
    <property type="entry name" value="Latent transforming growth factor beta binding protein 2"/>
    <property type="match status" value="1"/>
</dbReference>
<comment type="function">
    <text evidence="14">May play an integral structural role in elastic-fiber architectural organization and/or assembly.</text>
</comment>
<evidence type="ECO:0000256" key="7">
    <source>
        <dbReference type="ARBA" id="ARBA00022729"/>
    </source>
</evidence>
<feature type="compositionally biased region" description="Polar residues" evidence="18">
    <location>
        <begin position="242"/>
        <end position="252"/>
    </location>
</feature>
<feature type="disulfide bond" evidence="17">
    <location>
        <begin position="1645"/>
        <end position="1655"/>
    </location>
</feature>
<keyword evidence="8" id="KW-0677">Repeat</keyword>
<dbReference type="Ensembl" id="ENSBTAT00000029274.4">
    <property type="protein sequence ID" value="ENSBTAP00000029274.3"/>
    <property type="gene ID" value="ENSBTAG00000021957.5"/>
</dbReference>
<dbReference type="Bgee" id="ENSBTAG00000021957">
    <property type="expression patterns" value="Expressed in trachea and 100 other cell types or tissues"/>
</dbReference>
<feature type="domain" description="EGF-like" evidence="19">
    <location>
        <begin position="957"/>
        <end position="999"/>
    </location>
</feature>
<comment type="subunit">
    <text evidence="15">Forms part of the large latent transforming growth factor beta precursor complex; removal is essential for activation of complex. Interacts with SDC4. Interacts (via C-terminal domain) with FBN1 (via N-terminal domain) in a Ca(+2)-dependent manner.</text>
</comment>
<evidence type="ECO:0000256" key="18">
    <source>
        <dbReference type="SAM" id="MobiDB-lite"/>
    </source>
</evidence>
<evidence type="ECO:0000313" key="23">
    <source>
        <dbReference type="VGNC" id="VGNC:31072"/>
    </source>
</evidence>
<keyword evidence="7" id="KW-0732">Signal</keyword>
<feature type="domain" description="EGF-like" evidence="19">
    <location>
        <begin position="1416"/>
        <end position="1457"/>
    </location>
</feature>
<reference evidence="21" key="1">
    <citation type="submission" date="2018-03" db="EMBL/GenBank/DDBJ databases">
        <title>ARS-UCD1.2.</title>
        <authorList>
            <person name="Rosen B.D."/>
            <person name="Bickhart D.M."/>
            <person name="Koren S."/>
            <person name="Schnabel R.D."/>
            <person name="Hall R."/>
            <person name="Zimin A."/>
            <person name="Dreischer C."/>
            <person name="Schultheiss S."/>
            <person name="Schroeder S.G."/>
            <person name="Elsik C.G."/>
            <person name="Couldrey C."/>
            <person name="Liu G.E."/>
            <person name="Van Tassell C.P."/>
            <person name="Phillippy A.M."/>
            <person name="Smith T.P.L."/>
            <person name="Medrano J.F."/>
        </authorList>
    </citation>
    <scope>NUCLEOTIDE SEQUENCE [LARGE SCALE GENOMIC DNA]</scope>
    <source>
        <strain evidence="21">Hereford</strain>
    </source>
</reference>
<dbReference type="FunFam" id="2.10.25.10:FF:000194">
    <property type="entry name" value="Latent transforming growth factor beta binding protein 2"/>
    <property type="match status" value="2"/>
</dbReference>
<dbReference type="Pfam" id="PF00683">
    <property type="entry name" value="TB"/>
    <property type="match status" value="4"/>
</dbReference>
<dbReference type="SMART" id="SM00179">
    <property type="entry name" value="EGF_CA"/>
    <property type="match status" value="18"/>
</dbReference>
<dbReference type="VGNC" id="VGNC:31072">
    <property type="gene designation" value="LTBP2"/>
</dbReference>
<feature type="domain" description="EGF-like" evidence="19">
    <location>
        <begin position="1875"/>
        <end position="1911"/>
    </location>
</feature>
<keyword evidence="4 17" id="KW-0245">EGF-like domain</keyword>
<evidence type="ECO:0000256" key="12">
    <source>
        <dbReference type="ARBA" id="ARBA00023278"/>
    </source>
</evidence>
<feature type="domain" description="EGF-like" evidence="19">
    <location>
        <begin position="302"/>
        <end position="334"/>
    </location>
</feature>
<evidence type="ECO:0000256" key="17">
    <source>
        <dbReference type="PROSITE-ProRule" id="PRU00076"/>
    </source>
</evidence>
<dbReference type="FunFam" id="2.10.25.10:FF:000205">
    <property type="entry name" value="latent-transforming growth factor beta-binding protein 1 isoform X1"/>
    <property type="match status" value="1"/>
</dbReference>
<evidence type="ECO:0000256" key="9">
    <source>
        <dbReference type="ARBA" id="ARBA00023157"/>
    </source>
</evidence>
<dbReference type="SMART" id="SM00181">
    <property type="entry name" value="EGF"/>
    <property type="match status" value="20"/>
</dbReference>
<reference evidence="21" key="3">
    <citation type="submission" date="2025-09" db="UniProtKB">
        <authorList>
            <consortium name="Ensembl"/>
        </authorList>
    </citation>
    <scope>IDENTIFICATION</scope>
    <source>
        <strain evidence="21">Hereford</strain>
    </source>
</reference>
<feature type="disulfide bond" evidence="17">
    <location>
        <begin position="509"/>
        <end position="519"/>
    </location>
</feature>
<feature type="compositionally biased region" description="Basic and acidic residues" evidence="18">
    <location>
        <begin position="852"/>
        <end position="867"/>
    </location>
</feature>
<feature type="compositionally biased region" description="Basic and acidic residues" evidence="18">
    <location>
        <begin position="160"/>
        <end position="173"/>
    </location>
</feature>
<comment type="subcellular location">
    <subcellularLocation>
        <location evidence="1">Secreted</location>
        <location evidence="1">Extracellular space</location>
        <location evidence="1">Extracellular matrix</location>
    </subcellularLocation>
</comment>
<dbReference type="InterPro" id="IPR013032">
    <property type="entry name" value="EGF-like_CS"/>
</dbReference>
<dbReference type="FunFam" id="3.90.290.10:FF:000019">
    <property type="entry name" value="latent-transforming growth factor beta-binding protein 2 isoform X3"/>
    <property type="match status" value="1"/>
</dbReference>
<keyword evidence="3" id="KW-0272">Extracellular matrix</keyword>
<keyword evidence="9 17" id="KW-1015">Disulfide bond</keyword>
<feature type="region of interest" description="Disordered" evidence="18">
    <location>
        <begin position="603"/>
        <end position="652"/>
    </location>
</feature>
<feature type="domain" description="EGF-like" evidence="19">
    <location>
        <begin position="505"/>
        <end position="537"/>
    </location>
</feature>
<dbReference type="FunFam" id="2.10.25.10:FF:000056">
    <property type="entry name" value="Latent-transforming growth factor beta-binding protein 3 isoform 2"/>
    <property type="match status" value="1"/>
</dbReference>
<feature type="domain" description="TB" evidence="20">
    <location>
        <begin position="661"/>
        <end position="704"/>
    </location>
</feature>
<dbReference type="Gene3D" id="3.90.290.10">
    <property type="entry name" value="TGF-beta binding (TB) domain"/>
    <property type="match status" value="4"/>
</dbReference>
<dbReference type="PANTHER" id="PTHR24039">
    <property type="entry name" value="FIBRILLIN-RELATED"/>
    <property type="match status" value="1"/>
</dbReference>
<dbReference type="GO" id="GO:0071953">
    <property type="term" value="C:elastic fiber"/>
    <property type="evidence" value="ECO:0000314"/>
    <property type="project" value="AgBase"/>
</dbReference>
<dbReference type="GeneTree" id="ENSGT00940000160884"/>
<comment type="similarity">
    <text evidence="13">Belongs to the LTBP family.</text>
</comment>
<dbReference type="FunFam" id="2.10.25.10:FF:000509">
    <property type="entry name" value="Latent transforming growth factor beta binding protein 2"/>
    <property type="match status" value="1"/>
</dbReference>
<evidence type="ECO:0000256" key="11">
    <source>
        <dbReference type="ARBA" id="ARBA00023183"/>
    </source>
</evidence>
<dbReference type="PANTHER" id="PTHR24039:SF48">
    <property type="entry name" value="FIBRILLIN-2 ISOFORM X1-RELATED"/>
    <property type="match status" value="1"/>
</dbReference>
<sequence length="1963" mass="211587">MVWIKETKNQGEVSKNKTLQFSFRRLQRPGEGAKVQQRCAPSGRRSAASRLGARSPRPLPPPGSGSRESLARSLTRGPLDGKRRATGRGPERSQRATGAPTVSPRGRSPRARAQLSRRPGSMRPPTTARCPGRVLQNPWRSFWPLTLALFVGMGQAQRDPVGRYEPAGRDASRLRRPGGSPVVATAKVYSLFREQDAPVRGSPPAELVQPSWGSPRRSTEAEARRPPRAQQPRRVQPPAQTWRSRPSGQQQSAPRARAAPALPRLETVQRPRAARGRLTGRNVCGGQCCPGWTTANSTNHCIKPVCQPPCQNRGSCSRPQLCVCRSGFRGARCEEVIPEEEFDPQNSRPAPRRSAEGPPSLRRSSVARESTTARVRPPAPQLQRARTLSGLSQTRSSQQHVGLSQTTRLYPAPAASGQLTSNALPMGPGPERRDGAPQAAYLDRPSSSWGLNLTEKIKKIKIVFTPTICKQTCARGRCANSCERGDTTTLYSQSGHGHDPKSGFRIYFCQIPCLNGGRCIGRDECWCPANSTGKFCHLPAPRLDQEPPERGPRHRAPLEGPLKQSTFTLPLSNQLASVNPSLVNVHIRHPPEASVQIHQVARVRGEAEEAPEENSVETRPSPRLPAGPGPGRWDSNRIPARSGEAPRLPPPVVPRTPALLGRCYLSTLNGQCANPLPELTAHEDCCGSVGAFWGVTSCAPCPPRPASPVIENGQLECPQGYKRLNLTHCEDVNECLTLGLCEDSECVNTRGSYLCTCRPGLLLDPSRSRCVSDKAVSMQQGLCYRLLGPGTCALPLAQRITKQICCCSRVGKAWGSLCEKCPLPGTEAFREICPAGHGYTYSSSDIRLSMRKAEEEELARPSRDRGPKRNGTLPRPAERQPLRAATGTWVEAETIPDKGDSQASQVTTSVTQLSTWVPGGALGTPTPSVPEQGIPEAREEAQVTAPTNVLVTPAPSGIDRCAAGATNICGPGTCVNLPDGYRCICSPGYRLHPSQAYCTDDNECLRDPCKGRGRCVNRVGSYSCFCYPGYKLATSGATQECQDIDECEQPGVCSRGRCTNTEGSYHCECDQGYIMVRKGHCQDINECRHPGTCPDGKCVNSPGSYTCLPCEEGYRGQGGSCVDVNECLTPGVCTHGTCINLEGSFRCSCEQGYEVTPDEKGCQDVDECAIRASCPTGLCLNTEGSFTCSACESGYWVNEDGTACEDLDECAFPGVCPSGVCTNTAGSFSCRDCEAGYQPSALGHTCEDVDECEDPQSSCLGGECKNTAGSYQCLCPPGFQLANGTVCEDVDECVGEEYCAPRGECLNSHGSFFCLCADGFVSADGGTSCQDVDECAVTDRCLGGQCVNTDGSFNCVCETGFQPSPESGECVDIDECEDLGEPICGAWRCENSPGSYRCVLGCQPGFHMAPTGDCIDIDECANDTVCGSHGFCDNTDGSFRCLCDQGFETSPSGWDCVDVNECELMLAVCGAALCENVEGSFLCLCASDLEEYDAQEGRCRPRGAGGPSVPEARPGAHPPGPVRMECYSGQKDQTPCSSLLGRNTTQAECCCTQGTGWGDACDLCPDEDSVEFSEICPSGKGYIPVEGAWMFGQTTYTDADECVMFGPGLCRNGRCLNTVPGYICLCNPGYHYNAASRKCEDHDECQDMACENGECVNTEGSFHCFCSPPLTLDLSQQRCVNSTSGVEDLPDHDIHMDICWKRVTNYVCSHPLHGRRTTYTECCCQDGEAWSQQCALCPPRSSEVYAQLCNVARIEAEREAGIHFRPGYEYSPGPDDLHYSLYGPDGVPFYNYLGPEDAIPEPLFPSTAGRPGDRIPLPEPPLQPSELQPHYVASHPGLCCCKNGEEVGSEAVSLPSSPSAHHCQQEHQAGFEGLQAEECGILNGCENGRCVRVREGYTCDCFEGFQLDTAHMACVDVNECDDLNGPAALCVHGHCENTEGSYRCHCLPGYVAEAGPPHCTAKE</sequence>
<dbReference type="Pfam" id="PF12661">
    <property type="entry name" value="hEGF"/>
    <property type="match status" value="1"/>
</dbReference>
<dbReference type="FunFam" id="2.10.25.10:FF:000115">
    <property type="entry name" value="latent-transforming growth factor beta-binding protein 4 isoform X2"/>
    <property type="match status" value="1"/>
</dbReference>
<dbReference type="Pfam" id="PF07645">
    <property type="entry name" value="EGF_CA"/>
    <property type="match status" value="15"/>
</dbReference>
<feature type="compositionally biased region" description="Low complexity" evidence="18">
    <location>
        <begin position="253"/>
        <end position="265"/>
    </location>
</feature>
<feature type="compositionally biased region" description="Polar residues" evidence="18">
    <location>
        <begin position="384"/>
        <end position="404"/>
    </location>
</feature>
<dbReference type="InterPro" id="IPR001881">
    <property type="entry name" value="EGF-like_Ca-bd_dom"/>
</dbReference>
<dbReference type="FunFam" id="2.10.25.10:FF:000046">
    <property type="entry name" value="Latent-transforming growth factor beta-binding protein 1 isoform x2"/>
    <property type="match status" value="1"/>
</dbReference>
<dbReference type="FunFam" id="2.10.25.10:FF:000077">
    <property type="entry name" value="Latent-transforming growth factor beta-binding protein 3 isoform 1"/>
    <property type="match status" value="1"/>
</dbReference>
<feature type="domain" description="EGF-like" evidence="19">
    <location>
        <begin position="1641"/>
        <end position="1676"/>
    </location>
</feature>
<keyword evidence="12" id="KW-0379">Hydroxylation</keyword>
<evidence type="ECO:0000256" key="13">
    <source>
        <dbReference type="ARBA" id="ARBA00038081"/>
    </source>
</evidence>
<dbReference type="VEuPathDB" id="HostDB:ENSBTAG00000021957"/>
<feature type="domain" description="TB" evidence="20">
    <location>
        <begin position="1697"/>
        <end position="1749"/>
    </location>
</feature>
<feature type="compositionally biased region" description="Low complexity" evidence="18">
    <location>
        <begin position="228"/>
        <end position="241"/>
    </location>
</feature>
<dbReference type="Gene3D" id="2.10.25.10">
    <property type="entry name" value="Laminin"/>
    <property type="match status" value="19"/>
</dbReference>
<evidence type="ECO:0000256" key="10">
    <source>
        <dbReference type="ARBA" id="ARBA00023180"/>
    </source>
</evidence>
<feature type="region of interest" description="Disordered" evidence="18">
    <location>
        <begin position="1"/>
        <end position="133"/>
    </location>
</feature>
<feature type="disulfide bond" evidence="17">
    <location>
        <begin position="527"/>
        <end position="536"/>
    </location>
</feature>
<organism evidence="21 22">
    <name type="scientific">Bos taurus</name>
    <name type="common">Bovine</name>
    <dbReference type="NCBI Taxonomy" id="9913"/>
    <lineage>
        <taxon>Eukaryota</taxon>
        <taxon>Metazoa</taxon>
        <taxon>Chordata</taxon>
        <taxon>Craniata</taxon>
        <taxon>Vertebrata</taxon>
        <taxon>Euteleostomi</taxon>
        <taxon>Mammalia</taxon>
        <taxon>Eutheria</taxon>
        <taxon>Laurasiatheria</taxon>
        <taxon>Artiodactyla</taxon>
        <taxon>Ruminantia</taxon>
        <taxon>Pecora</taxon>
        <taxon>Bovidae</taxon>
        <taxon>Bovinae</taxon>
        <taxon>Bos</taxon>
    </lineage>
</organism>
<dbReference type="FunFam" id="3.90.290.10:FF:000002">
    <property type="entry name" value="Latent-transforming growth factor beta-binding protein 3 isoform 1"/>
    <property type="match status" value="1"/>
</dbReference>
<dbReference type="FunFam" id="3.90.290.10:FF:000004">
    <property type="entry name" value="latent-transforming growth factor beta-binding protein 1 isoform X1"/>
    <property type="match status" value="1"/>
</dbReference>
<dbReference type="GO" id="GO:0001527">
    <property type="term" value="C:microfibril"/>
    <property type="evidence" value="ECO:0000314"/>
    <property type="project" value="AgBase"/>
</dbReference>
<proteinExistence type="inferred from homology"/>
<dbReference type="GO" id="GO:0050436">
    <property type="term" value="F:microfibril binding"/>
    <property type="evidence" value="ECO:0000314"/>
    <property type="project" value="AgBase"/>
</dbReference>
<dbReference type="InterPro" id="IPR000152">
    <property type="entry name" value="EGF-type_Asp/Asn_hydroxyl_site"/>
</dbReference>
<keyword evidence="11" id="KW-0340">Growth factor binding</keyword>
<dbReference type="GO" id="GO:0019838">
    <property type="term" value="F:growth factor binding"/>
    <property type="evidence" value="ECO:0007669"/>
    <property type="project" value="UniProtKB-KW"/>
</dbReference>
<evidence type="ECO:0000256" key="6">
    <source>
        <dbReference type="ARBA" id="ARBA00022674"/>
    </source>
</evidence>
<name>F1MF86_BOVIN</name>
<evidence type="ECO:0000256" key="16">
    <source>
        <dbReference type="ARBA" id="ARBA00072997"/>
    </source>
</evidence>
<feature type="disulfide bond" evidence="17">
    <location>
        <begin position="306"/>
        <end position="316"/>
    </location>
</feature>
<dbReference type="InterPro" id="IPR036773">
    <property type="entry name" value="TB_dom_sf"/>
</dbReference>
<dbReference type="FunFam" id="2.10.25.10:FF:000364">
    <property type="entry name" value="Latent transforming growth factor beta binding protein 2"/>
    <property type="match status" value="2"/>
</dbReference>
<feature type="compositionally biased region" description="Polar residues" evidence="18">
    <location>
        <begin position="10"/>
        <end position="21"/>
    </location>
</feature>
<dbReference type="Reactome" id="R-BTA-2173789">
    <property type="pathway name" value="TGF-beta receptor signaling activates SMADs"/>
</dbReference>
<dbReference type="PROSITE" id="PS00010">
    <property type="entry name" value="ASX_HYDROXYL"/>
    <property type="match status" value="11"/>
</dbReference>
<dbReference type="FunFam" id="2.10.25.10:FF:000014">
    <property type="entry name" value="Latent-transforming growth factor beta-binding protein 3"/>
    <property type="match status" value="1"/>
</dbReference>
<feature type="region of interest" description="Disordered" evidence="18">
    <location>
        <begin position="538"/>
        <end position="564"/>
    </location>
</feature>
<comment type="caution">
    <text evidence="17">Lacks conserved residue(s) required for the propagation of feature annotation.</text>
</comment>
<keyword evidence="5" id="KW-0597">Phosphoprotein</keyword>
<dbReference type="SUPFAM" id="SSF57196">
    <property type="entry name" value="EGF/Laminin"/>
    <property type="match status" value="8"/>
</dbReference>
<evidence type="ECO:0000256" key="14">
    <source>
        <dbReference type="ARBA" id="ARBA00058734"/>
    </source>
</evidence>
<dbReference type="PROSITE" id="PS01187">
    <property type="entry name" value="EGF_CA"/>
    <property type="match status" value="7"/>
</dbReference>
<keyword evidence="2" id="KW-0964">Secreted</keyword>
<dbReference type="FunFam" id="2.10.25.10:FF:000024">
    <property type="entry name" value="Putative latent-transforming growth factor beta-binding protein 2"/>
    <property type="match status" value="5"/>
</dbReference>
<dbReference type="Reactome" id="R-BTA-2129379">
    <property type="pathway name" value="Molecules associated with elastic fibres"/>
</dbReference>
<evidence type="ECO:0000256" key="3">
    <source>
        <dbReference type="ARBA" id="ARBA00022530"/>
    </source>
</evidence>
<keyword evidence="6" id="KW-0358">Heparin-binding</keyword>
<dbReference type="GO" id="GO:0005509">
    <property type="term" value="F:calcium ion binding"/>
    <property type="evidence" value="ECO:0007669"/>
    <property type="project" value="InterPro"/>
</dbReference>
<feature type="domain" description="TB" evidence="20">
    <location>
        <begin position="781"/>
        <end position="833"/>
    </location>
</feature>
<evidence type="ECO:0000313" key="21">
    <source>
        <dbReference type="Ensembl" id="ENSBTAP00000029274.3"/>
    </source>
</evidence>
<feature type="domain" description="EGF-like" evidence="19">
    <location>
        <begin position="1916"/>
        <end position="1960"/>
    </location>
</feature>
<feature type="domain" description="EGF-like" evidence="19">
    <location>
        <begin position="1000"/>
        <end position="1036"/>
    </location>
</feature>
<feature type="domain" description="EGF-like" evidence="19">
    <location>
        <begin position="1331"/>
        <end position="1366"/>
    </location>
</feature>
<evidence type="ECO:0000313" key="22">
    <source>
        <dbReference type="Proteomes" id="UP000009136"/>
    </source>
</evidence>
<evidence type="ECO:0000256" key="1">
    <source>
        <dbReference type="ARBA" id="ARBA00004498"/>
    </source>
</evidence>
<dbReference type="OrthoDB" id="4405280at2759"/>
<keyword evidence="22" id="KW-1185">Reference proteome</keyword>
<accession>F1MF86</accession>
<dbReference type="GO" id="GO:0008201">
    <property type="term" value="F:heparin binding"/>
    <property type="evidence" value="ECO:0007669"/>
    <property type="project" value="UniProtKB-KW"/>
</dbReference>
<protein>
    <recommendedName>
        <fullName evidence="16">Latent-transforming growth factor beta-binding protein 2</fullName>
    </recommendedName>
</protein>
<feature type="region of interest" description="Disordered" evidence="18">
    <location>
        <begin position="340"/>
        <end position="404"/>
    </location>
</feature>
<feature type="region of interest" description="Disordered" evidence="18">
    <location>
        <begin position="416"/>
        <end position="439"/>
    </location>
</feature>
<dbReference type="CDD" id="cd00054">
    <property type="entry name" value="EGF_CA"/>
    <property type="match status" value="13"/>
</dbReference>
<evidence type="ECO:0000256" key="8">
    <source>
        <dbReference type="ARBA" id="ARBA00022737"/>
    </source>
</evidence>
<feature type="region of interest" description="Disordered" evidence="18">
    <location>
        <begin position="159"/>
        <end position="179"/>
    </location>
</feature>
<dbReference type="Proteomes" id="UP000009136">
    <property type="component" value="Chromosome 10"/>
</dbReference>
<dbReference type="FunCoup" id="F1MF86">
    <property type="interactions" value="191"/>
</dbReference>
<dbReference type="GO" id="GO:0097435">
    <property type="term" value="P:supramolecular fiber organization"/>
    <property type="evidence" value="ECO:0000318"/>
    <property type="project" value="GO_Central"/>
</dbReference>
<dbReference type="HOGENOM" id="CLU_001884_1_0_1"/>
<gene>
    <name evidence="21 23" type="primary">LTBP2</name>
</gene>
<evidence type="ECO:0000256" key="4">
    <source>
        <dbReference type="ARBA" id="ARBA00022536"/>
    </source>
</evidence>
<dbReference type="OMA" id="FICTCKP"/>
<dbReference type="InterPro" id="IPR000742">
    <property type="entry name" value="EGF"/>
</dbReference>
<evidence type="ECO:0000259" key="19">
    <source>
        <dbReference type="PROSITE" id="PS50026"/>
    </source>
</evidence>
<dbReference type="InterPro" id="IPR018097">
    <property type="entry name" value="EGF_Ca-bd_CS"/>
</dbReference>
<dbReference type="PROSITE" id="PS51364">
    <property type="entry name" value="TB"/>
    <property type="match status" value="4"/>
</dbReference>
<feature type="domain" description="EGF-like" evidence="19">
    <location>
        <begin position="1043"/>
        <end position="1082"/>
    </location>
</feature>
<feature type="domain" description="EGF-like" evidence="19">
    <location>
        <begin position="1123"/>
        <end position="1163"/>
    </location>
</feature>
<dbReference type="SMR" id="F1MF86"/>
<feature type="domain" description="EGF-like" evidence="19">
    <location>
        <begin position="1289"/>
        <end position="1330"/>
    </location>
</feature>
<dbReference type="InterPro" id="IPR049883">
    <property type="entry name" value="NOTCH1_EGF-like"/>
</dbReference>
<dbReference type="PROSITE" id="PS00022">
    <property type="entry name" value="EGF_1"/>
    <property type="match status" value="2"/>
</dbReference>
<dbReference type="FunFam" id="3.90.290.10:FF:000001">
    <property type="entry name" value="Latent-transforming growth factor beta-binding protein 3 isoform 1"/>
    <property type="match status" value="1"/>
</dbReference>
<feature type="compositionally biased region" description="Basic and acidic residues" evidence="18">
    <location>
        <begin position="79"/>
        <end position="94"/>
    </location>
</feature>
<evidence type="ECO:0000256" key="15">
    <source>
        <dbReference type="ARBA" id="ARBA00062144"/>
    </source>
</evidence>
<feature type="domain" description="EGF-like" evidence="19">
    <location>
        <begin position="1248"/>
        <end position="1288"/>
    </location>
</feature>
<evidence type="ECO:0000259" key="20">
    <source>
        <dbReference type="PROSITE" id="PS51364"/>
    </source>
</evidence>
<feature type="compositionally biased region" description="Low complexity" evidence="18">
    <location>
        <begin position="40"/>
        <end position="56"/>
    </location>
</feature>